<dbReference type="InterPro" id="IPR003593">
    <property type="entry name" value="AAA+_ATPase"/>
</dbReference>
<keyword evidence="3 5" id="KW-0067">ATP-binding</keyword>
<dbReference type="InterPro" id="IPR051782">
    <property type="entry name" value="ABC_Transporter_VariousFunc"/>
</dbReference>
<dbReference type="PANTHER" id="PTHR42939">
    <property type="entry name" value="ABC TRANSPORTER ATP-BINDING PROTEIN ALBC-RELATED"/>
    <property type="match status" value="1"/>
</dbReference>
<name>A0ABY5JQ64_9BACI</name>
<dbReference type="PROSITE" id="PS00211">
    <property type="entry name" value="ABC_TRANSPORTER_1"/>
    <property type="match status" value="1"/>
</dbReference>
<keyword evidence="1" id="KW-0813">Transport</keyword>
<keyword evidence="2" id="KW-0547">Nucleotide-binding</keyword>
<feature type="domain" description="ABC transporter" evidence="4">
    <location>
        <begin position="5"/>
        <end position="226"/>
    </location>
</feature>
<accession>A0ABY5JQ64</accession>
<dbReference type="GO" id="GO:0005524">
    <property type="term" value="F:ATP binding"/>
    <property type="evidence" value="ECO:0007669"/>
    <property type="project" value="UniProtKB-KW"/>
</dbReference>
<dbReference type="SMART" id="SM00382">
    <property type="entry name" value="AAA"/>
    <property type="match status" value="1"/>
</dbReference>
<evidence type="ECO:0000259" key="4">
    <source>
        <dbReference type="PROSITE" id="PS50893"/>
    </source>
</evidence>
<evidence type="ECO:0000313" key="6">
    <source>
        <dbReference type="Proteomes" id="UP001059773"/>
    </source>
</evidence>
<dbReference type="Pfam" id="PF00005">
    <property type="entry name" value="ABC_tran"/>
    <property type="match status" value="1"/>
</dbReference>
<dbReference type="EMBL" id="CP101914">
    <property type="protein sequence ID" value="UUI01954.1"/>
    <property type="molecule type" value="Genomic_DNA"/>
</dbReference>
<proteinExistence type="predicted"/>
<evidence type="ECO:0000256" key="1">
    <source>
        <dbReference type="ARBA" id="ARBA00022448"/>
    </source>
</evidence>
<dbReference type="Proteomes" id="UP001059773">
    <property type="component" value="Chromosome"/>
</dbReference>
<dbReference type="InterPro" id="IPR017871">
    <property type="entry name" value="ABC_transporter-like_CS"/>
</dbReference>
<protein>
    <submittedName>
        <fullName evidence="5">ABC transporter ATP-binding protein</fullName>
    </submittedName>
</protein>
<gene>
    <name evidence="5" type="ORF">NP439_18160</name>
</gene>
<keyword evidence="6" id="KW-1185">Reference proteome</keyword>
<dbReference type="RefSeq" id="WP_256707246.1">
    <property type="nucleotide sequence ID" value="NZ_CP101914.1"/>
</dbReference>
<evidence type="ECO:0000256" key="3">
    <source>
        <dbReference type="ARBA" id="ARBA00022840"/>
    </source>
</evidence>
<dbReference type="InterPro" id="IPR003439">
    <property type="entry name" value="ABC_transporter-like_ATP-bd"/>
</dbReference>
<evidence type="ECO:0000256" key="2">
    <source>
        <dbReference type="ARBA" id="ARBA00022741"/>
    </source>
</evidence>
<dbReference type="InterPro" id="IPR027417">
    <property type="entry name" value="P-loop_NTPase"/>
</dbReference>
<evidence type="ECO:0000313" key="5">
    <source>
        <dbReference type="EMBL" id="UUI01954.1"/>
    </source>
</evidence>
<sequence length="281" mass="31959">MNQLIELKHINKKYGKKNILYDISLSMNENQVIAILGANGSGKSTFLRIAAGIERPDRGQVVYPDKNIRIGYVPERFPKYLRFTPDEYLHYIGKISGISEIELKQRISSLLHRFQLDKWRGQRISGFSKGNIQKVGIIQAILQQPDLLVLDEPLSGLDFPAQQELLLILGELKGQGTTILLTYHESSMFEEIVDQSYYIKDGYLAKENFLNKDAVKLIEVEGLKVTDVQEWDEVLDIAKKEGNLLLYVGSENTNQVLTRILALQGSIEYVGNIEFKKNAEQ</sequence>
<dbReference type="SUPFAM" id="SSF52540">
    <property type="entry name" value="P-loop containing nucleoside triphosphate hydrolases"/>
    <property type="match status" value="1"/>
</dbReference>
<dbReference type="CDD" id="cd03230">
    <property type="entry name" value="ABC_DR_subfamily_A"/>
    <property type="match status" value="1"/>
</dbReference>
<organism evidence="5 6">
    <name type="scientific">Oceanobacillus jeddahense</name>
    <dbReference type="NCBI Taxonomy" id="1462527"/>
    <lineage>
        <taxon>Bacteria</taxon>
        <taxon>Bacillati</taxon>
        <taxon>Bacillota</taxon>
        <taxon>Bacilli</taxon>
        <taxon>Bacillales</taxon>
        <taxon>Bacillaceae</taxon>
        <taxon>Oceanobacillus</taxon>
    </lineage>
</organism>
<dbReference type="PANTHER" id="PTHR42939:SF1">
    <property type="entry name" value="ABC TRANSPORTER ATP-BINDING PROTEIN ALBC-RELATED"/>
    <property type="match status" value="1"/>
</dbReference>
<dbReference type="PROSITE" id="PS50893">
    <property type="entry name" value="ABC_TRANSPORTER_2"/>
    <property type="match status" value="1"/>
</dbReference>
<reference evidence="5" key="1">
    <citation type="submission" date="2022-07" db="EMBL/GenBank/DDBJ databases">
        <title>FELIX.</title>
        <authorList>
            <person name="Wan K.H."/>
            <person name="Park S."/>
            <person name="Lawrence Q."/>
            <person name="Eichenberger J.P."/>
            <person name="Booth B.W."/>
            <person name="Piaggio A.J."/>
            <person name="Chandler J.C."/>
            <person name="Franklin A.B."/>
            <person name="Celniker S.E."/>
        </authorList>
    </citation>
    <scope>NUCLEOTIDE SEQUENCE</scope>
    <source>
        <strain evidence="5">QA-1986 374</strain>
    </source>
</reference>
<dbReference type="Gene3D" id="3.40.50.300">
    <property type="entry name" value="P-loop containing nucleotide triphosphate hydrolases"/>
    <property type="match status" value="1"/>
</dbReference>